<dbReference type="Gene3D" id="2.160.20.10">
    <property type="entry name" value="Single-stranded right-handed beta-helix, Pectin lyase-like"/>
    <property type="match status" value="1"/>
</dbReference>
<comment type="subcellular location">
    <subcellularLocation>
        <location evidence="1">Secreted</location>
        <location evidence="1">Cell wall</location>
    </subcellularLocation>
</comment>
<dbReference type="EMBL" id="VDCV01000003">
    <property type="protein sequence ID" value="KAB5564073.1"/>
    <property type="molecule type" value="Genomic_DNA"/>
</dbReference>
<dbReference type="PANTHER" id="PTHR33928">
    <property type="entry name" value="POLYGALACTURONASE QRT3"/>
    <property type="match status" value="1"/>
</dbReference>
<dbReference type="PANTHER" id="PTHR33928:SF2">
    <property type="entry name" value="PECTATE LYASE SUPERFAMILY PROTEIN DOMAIN-CONTAINING PROTEIN-RELATED"/>
    <property type="match status" value="1"/>
</dbReference>
<organism evidence="3 4">
    <name type="scientific">Salix brachista</name>
    <dbReference type="NCBI Taxonomy" id="2182728"/>
    <lineage>
        <taxon>Eukaryota</taxon>
        <taxon>Viridiplantae</taxon>
        <taxon>Streptophyta</taxon>
        <taxon>Embryophyta</taxon>
        <taxon>Tracheophyta</taxon>
        <taxon>Spermatophyta</taxon>
        <taxon>Magnoliopsida</taxon>
        <taxon>eudicotyledons</taxon>
        <taxon>Gunneridae</taxon>
        <taxon>Pentapetalae</taxon>
        <taxon>rosids</taxon>
        <taxon>fabids</taxon>
        <taxon>Malpighiales</taxon>
        <taxon>Salicaceae</taxon>
        <taxon>Saliceae</taxon>
        <taxon>Salix</taxon>
    </lineage>
</organism>
<evidence type="ECO:0000313" key="4">
    <source>
        <dbReference type="Proteomes" id="UP000326939"/>
    </source>
</evidence>
<dbReference type="InterPro" id="IPR039279">
    <property type="entry name" value="QRT3-like"/>
</dbReference>
<evidence type="ECO:0000256" key="2">
    <source>
        <dbReference type="ARBA" id="ARBA00022512"/>
    </source>
</evidence>
<keyword evidence="4" id="KW-1185">Reference proteome</keyword>
<dbReference type="AlphaFoldDB" id="A0A5N5NBR0"/>
<keyword evidence="2" id="KW-0134">Cell wall</keyword>
<gene>
    <name evidence="3" type="ORF">DKX38_004127</name>
</gene>
<reference evidence="4" key="1">
    <citation type="journal article" date="2019" name="Gigascience">
        <title>De novo genome assembly of the endangered Acer yangbiense, a plant species with extremely small populations endemic to Yunnan Province, China.</title>
        <authorList>
            <person name="Yang J."/>
            <person name="Wariss H.M."/>
            <person name="Tao L."/>
            <person name="Zhang R."/>
            <person name="Yun Q."/>
            <person name="Hollingsworth P."/>
            <person name="Dao Z."/>
            <person name="Luo G."/>
            <person name="Guo H."/>
            <person name="Ma Y."/>
            <person name="Sun W."/>
        </authorList>
    </citation>
    <scope>NUCLEOTIDE SEQUENCE [LARGE SCALE GENOMIC DNA]</scope>
    <source>
        <strain evidence="4">cv. br00</strain>
    </source>
</reference>
<comment type="caution">
    <text evidence="3">The sequence shown here is derived from an EMBL/GenBank/DDBJ whole genome shotgun (WGS) entry which is preliminary data.</text>
</comment>
<dbReference type="SUPFAM" id="SSF51126">
    <property type="entry name" value="Pectin lyase-like"/>
    <property type="match status" value="1"/>
</dbReference>
<dbReference type="InterPro" id="IPR011050">
    <property type="entry name" value="Pectin_lyase_fold/virulence"/>
</dbReference>
<evidence type="ECO:0000313" key="3">
    <source>
        <dbReference type="EMBL" id="KAB5564073.1"/>
    </source>
</evidence>
<dbReference type="GO" id="GO:0004650">
    <property type="term" value="F:polygalacturonase activity"/>
    <property type="evidence" value="ECO:0007669"/>
    <property type="project" value="InterPro"/>
</dbReference>
<evidence type="ECO:0008006" key="5">
    <source>
        <dbReference type="Google" id="ProtNLM"/>
    </source>
</evidence>
<protein>
    <recommendedName>
        <fullName evidence="5">Pectate lyase superfamily protein domain-containing protein</fullName>
    </recommendedName>
</protein>
<proteinExistence type="predicted"/>
<keyword evidence="2" id="KW-0964">Secreted</keyword>
<accession>A0A5N5NBR0</accession>
<dbReference type="Proteomes" id="UP000326939">
    <property type="component" value="Chromosome 3"/>
</dbReference>
<dbReference type="InterPro" id="IPR012334">
    <property type="entry name" value="Pectin_lyas_fold"/>
</dbReference>
<name>A0A5N5NBR0_9ROSI</name>
<sequence length="84" mass="9088">MFDKESPIKYGADPAGERDSSDAILKALNYAFRVQNGIELLPGINDLGGVVIDLQGGSYRISKPIRFPSGGGNLLVYSCSYPYM</sequence>
<evidence type="ECO:0000256" key="1">
    <source>
        <dbReference type="ARBA" id="ARBA00004191"/>
    </source>
</evidence>